<sequence>MIKSIKGKKPAIDNSCFIAETANIVGEVTIAANSSIWYNVVIRADENYVKIGENTNIQDNSVIHNSIEFPTIIGDNVTVGHNAIVHACTVGNDCLIGMGAIILNGAEIGDETIIGAGALVAQGKKIPSGVLALGSPAKVIRELTEQEKEGLRDSARHYIDTAKDHMNNEK</sequence>
<accession>A0ABS6G627</accession>
<dbReference type="CDD" id="cd04645">
    <property type="entry name" value="LbH_gamma_CA_like"/>
    <property type="match status" value="1"/>
</dbReference>
<proteinExistence type="predicted"/>
<dbReference type="PANTHER" id="PTHR13061">
    <property type="entry name" value="DYNACTIN SUBUNIT P25"/>
    <property type="match status" value="1"/>
</dbReference>
<gene>
    <name evidence="1" type="ORF">KQI88_15500</name>
</gene>
<dbReference type="Pfam" id="PF00132">
    <property type="entry name" value="Hexapep"/>
    <property type="match status" value="1"/>
</dbReference>
<name>A0ABS6G627_9FIRM</name>
<dbReference type="Proteomes" id="UP000779508">
    <property type="component" value="Unassembled WGS sequence"/>
</dbReference>
<keyword evidence="2" id="KW-1185">Reference proteome</keyword>
<evidence type="ECO:0000313" key="1">
    <source>
        <dbReference type="EMBL" id="MBU5677823.1"/>
    </source>
</evidence>
<dbReference type="PANTHER" id="PTHR13061:SF29">
    <property type="entry name" value="GAMMA CARBONIC ANHYDRASE-LIKE 1, MITOCHONDRIAL-RELATED"/>
    <property type="match status" value="1"/>
</dbReference>
<protein>
    <submittedName>
        <fullName evidence="1">Gamma carbonic anhydrase family protein</fullName>
    </submittedName>
</protein>
<reference evidence="1 2" key="1">
    <citation type="submission" date="2021-06" db="EMBL/GenBank/DDBJ databases">
        <authorList>
            <person name="Sun Q."/>
            <person name="Li D."/>
        </authorList>
    </citation>
    <scope>NUCLEOTIDE SEQUENCE [LARGE SCALE GENOMIC DNA]</scope>
    <source>
        <strain evidence="1 2">MSJ-5</strain>
    </source>
</reference>
<dbReference type="EMBL" id="JAHLQK010000006">
    <property type="protein sequence ID" value="MBU5677823.1"/>
    <property type="molecule type" value="Genomic_DNA"/>
</dbReference>
<dbReference type="InterPro" id="IPR050484">
    <property type="entry name" value="Transf_Hexapept/Carb_Anhydrase"/>
</dbReference>
<dbReference type="InterPro" id="IPR001451">
    <property type="entry name" value="Hexapep"/>
</dbReference>
<evidence type="ECO:0000313" key="2">
    <source>
        <dbReference type="Proteomes" id="UP000779508"/>
    </source>
</evidence>
<dbReference type="Pfam" id="PF14602">
    <property type="entry name" value="Hexapep_2"/>
    <property type="match status" value="1"/>
</dbReference>
<comment type="caution">
    <text evidence="1">The sequence shown here is derived from an EMBL/GenBank/DDBJ whole genome shotgun (WGS) entry which is preliminary data.</text>
</comment>
<dbReference type="RefSeq" id="WP_216418858.1">
    <property type="nucleotide sequence ID" value="NZ_JAHLQK010000006.1"/>
</dbReference>
<dbReference type="InterPro" id="IPR047324">
    <property type="entry name" value="LbH_gamma_CA-like"/>
</dbReference>
<organism evidence="1 2">
    <name type="scientific">Alkaliphilus flagellatus</name>
    <dbReference type="NCBI Taxonomy" id="2841507"/>
    <lineage>
        <taxon>Bacteria</taxon>
        <taxon>Bacillati</taxon>
        <taxon>Bacillota</taxon>
        <taxon>Clostridia</taxon>
        <taxon>Peptostreptococcales</taxon>
        <taxon>Natronincolaceae</taxon>
        <taxon>Alkaliphilus</taxon>
    </lineage>
</organism>